<dbReference type="Proteomes" id="UP000054279">
    <property type="component" value="Unassembled WGS sequence"/>
</dbReference>
<name>A0A0C9VRX4_SPHS4</name>
<evidence type="ECO:0000313" key="1">
    <source>
        <dbReference type="EMBL" id="KIJ41125.1"/>
    </source>
</evidence>
<dbReference type="AlphaFoldDB" id="A0A0C9VRX4"/>
<proteinExistence type="predicted"/>
<sequence length="702" mass="79813">MALETRPEDYHCLCQFHELVPIFASYLSAHHYHGRTSESLHSHGFQLMNKIVRYVKETSIVEDKPVDCIVKALTSCADACIGIGLPLELIFHTIDPSINSNGHTSTFWIIRTASSDEHATELPRYRILQAILKAPFPNYETRMDAYAACLGERSYNNFFQILRKAPGFQSATVSIEHTLDWGCDSGENVKVLANNTGQWWTSKDSFQVRWTIPNLRLRMRAVNYVGTEFVAHGRVWSISFSIARDLTGKKDAIRTGSWVFRILAVHPSPSGGFFEGGLLTGADQFYGALGGMWQYLKKAAICVRPLAYFSGNNIIHDYEKEPLYKLELYSDALQFDCHPKINPDGRCEYDYIGGLCIKRKKINQRREERCDKAERRQAPHGRSLAGISVYPLVIVTLLCKEHSFQEYALEETGDSDVKERAIELDIVQSLHCTLDVIEECAKACKALSIPLDAVFHNMHFGSHIPVFWIIIRHDLYFEGRYRLVEAFLKAGGPLNGSTREDAYRACIAVGSSEGQEFFKLIRQESQSVCLSQRSMTFWDSKIPDPIDVYSSRHMSDGHIPSNDMFCFSWTILCFQQRIRAFGQVRTEFVLQGRIWSVSFCKTSKPFQIHNRKGPVPAGSWVINFATLKPSLWVGKVYGDLRVSPRLLKAGSIFRRDILRRHFDSPTCSPDTNLTESSSSEAQEKCREIWIYLGKRGASLEDE</sequence>
<evidence type="ECO:0000313" key="2">
    <source>
        <dbReference type="Proteomes" id="UP000054279"/>
    </source>
</evidence>
<organism evidence="1 2">
    <name type="scientific">Sphaerobolus stellatus (strain SS14)</name>
    <dbReference type="NCBI Taxonomy" id="990650"/>
    <lineage>
        <taxon>Eukaryota</taxon>
        <taxon>Fungi</taxon>
        <taxon>Dikarya</taxon>
        <taxon>Basidiomycota</taxon>
        <taxon>Agaricomycotina</taxon>
        <taxon>Agaricomycetes</taxon>
        <taxon>Phallomycetidae</taxon>
        <taxon>Geastrales</taxon>
        <taxon>Sphaerobolaceae</taxon>
        <taxon>Sphaerobolus</taxon>
    </lineage>
</organism>
<dbReference type="HOGENOM" id="CLU_392856_0_0_1"/>
<gene>
    <name evidence="1" type="ORF">M422DRAFT_48886</name>
</gene>
<reference evidence="1 2" key="1">
    <citation type="submission" date="2014-06" db="EMBL/GenBank/DDBJ databases">
        <title>Evolutionary Origins and Diversification of the Mycorrhizal Mutualists.</title>
        <authorList>
            <consortium name="DOE Joint Genome Institute"/>
            <consortium name="Mycorrhizal Genomics Consortium"/>
            <person name="Kohler A."/>
            <person name="Kuo A."/>
            <person name="Nagy L.G."/>
            <person name="Floudas D."/>
            <person name="Copeland A."/>
            <person name="Barry K.W."/>
            <person name="Cichocki N."/>
            <person name="Veneault-Fourrey C."/>
            <person name="LaButti K."/>
            <person name="Lindquist E.A."/>
            <person name="Lipzen A."/>
            <person name="Lundell T."/>
            <person name="Morin E."/>
            <person name="Murat C."/>
            <person name="Riley R."/>
            <person name="Ohm R."/>
            <person name="Sun H."/>
            <person name="Tunlid A."/>
            <person name="Henrissat B."/>
            <person name="Grigoriev I.V."/>
            <person name="Hibbett D.S."/>
            <person name="Martin F."/>
        </authorList>
    </citation>
    <scope>NUCLEOTIDE SEQUENCE [LARGE SCALE GENOMIC DNA]</scope>
    <source>
        <strain evidence="1 2">SS14</strain>
    </source>
</reference>
<protein>
    <submittedName>
        <fullName evidence="1">Uncharacterized protein</fullName>
    </submittedName>
</protein>
<keyword evidence="2" id="KW-1185">Reference proteome</keyword>
<dbReference type="EMBL" id="KN837139">
    <property type="protein sequence ID" value="KIJ41125.1"/>
    <property type="molecule type" value="Genomic_DNA"/>
</dbReference>
<dbReference type="OrthoDB" id="2959034at2759"/>
<accession>A0A0C9VRX4</accession>